<sequence>MIPTPDDIDALRTHLGSALAPHLADKDKHSEPNLEWVIPVLKRLFAEELLVYSDGNQSEAARIAGVNRGTLRDWAGLSKPKCSRLNNSSQ</sequence>
<dbReference type="EMBL" id="NWTN01000058">
    <property type="protein sequence ID" value="PRQ64450.1"/>
    <property type="molecule type" value="Genomic_DNA"/>
</dbReference>
<dbReference type="Proteomes" id="UP000238163">
    <property type="component" value="Unassembled WGS sequence"/>
</dbReference>
<reference evidence="1 2" key="1">
    <citation type="submission" date="2017-09" db="EMBL/GenBank/DDBJ databases">
        <authorList>
            <person name="Girard L."/>
            <person name="Lami R."/>
            <person name="Suzuki M."/>
            <person name="Baudart J."/>
        </authorList>
    </citation>
    <scope>NUCLEOTIDE SEQUENCE [LARGE SCALE GENOMIC DNA]</scope>
    <source>
        <strain evidence="1 2">17LN0615E</strain>
    </source>
</reference>
<proteinExistence type="predicted"/>
<name>A0ABX5D457_9VIBR</name>
<accession>A0ABX5D457</accession>
<evidence type="ECO:0000313" key="1">
    <source>
        <dbReference type="EMBL" id="PRQ64450.1"/>
    </source>
</evidence>
<evidence type="ECO:0008006" key="3">
    <source>
        <dbReference type="Google" id="ProtNLM"/>
    </source>
</evidence>
<dbReference type="SUPFAM" id="SSF46689">
    <property type="entry name" value="Homeodomain-like"/>
    <property type="match status" value="1"/>
</dbReference>
<dbReference type="InterPro" id="IPR009057">
    <property type="entry name" value="Homeodomain-like_sf"/>
</dbReference>
<reference evidence="1 2" key="2">
    <citation type="submission" date="2018-03" db="EMBL/GenBank/DDBJ databases">
        <title>Genetic Diversity and Phenotypic Plasticity of AHL Mediated Quorum Sensing in Environmental Strains of Vibrio mediterranei.</title>
        <authorList>
            <person name="Lantoine F."/>
            <person name="Vouve F."/>
        </authorList>
    </citation>
    <scope>NUCLEOTIDE SEQUENCE [LARGE SCALE GENOMIC DNA]</scope>
    <source>
        <strain evidence="1 2">17LN0615E</strain>
    </source>
</reference>
<comment type="caution">
    <text evidence="1">The sequence shown here is derived from an EMBL/GenBank/DDBJ whole genome shotgun (WGS) entry which is preliminary data.</text>
</comment>
<protein>
    <recommendedName>
        <fullName evidence="3">DNA binding HTH domain-containing protein</fullName>
    </recommendedName>
</protein>
<keyword evidence="2" id="KW-1185">Reference proteome</keyword>
<dbReference type="Gene3D" id="1.10.10.60">
    <property type="entry name" value="Homeodomain-like"/>
    <property type="match status" value="1"/>
</dbReference>
<gene>
    <name evidence="1" type="ORF">COR51_27450</name>
</gene>
<organism evidence="1 2">
    <name type="scientific">Vibrio mediterranei</name>
    <dbReference type="NCBI Taxonomy" id="689"/>
    <lineage>
        <taxon>Bacteria</taxon>
        <taxon>Pseudomonadati</taxon>
        <taxon>Pseudomonadota</taxon>
        <taxon>Gammaproteobacteria</taxon>
        <taxon>Vibrionales</taxon>
        <taxon>Vibrionaceae</taxon>
        <taxon>Vibrio</taxon>
    </lineage>
</organism>
<evidence type="ECO:0000313" key="2">
    <source>
        <dbReference type="Proteomes" id="UP000238163"/>
    </source>
</evidence>